<evidence type="ECO:0000313" key="2">
    <source>
        <dbReference type="Proteomes" id="UP000216752"/>
    </source>
</evidence>
<accession>A0ABZ3ILK1</accession>
<organism evidence="1 2">
    <name type="scientific">Sporomusa silvacetica DSM 10669</name>
    <dbReference type="NCBI Taxonomy" id="1123289"/>
    <lineage>
        <taxon>Bacteria</taxon>
        <taxon>Bacillati</taxon>
        <taxon>Bacillota</taxon>
        <taxon>Negativicutes</taxon>
        <taxon>Selenomonadales</taxon>
        <taxon>Sporomusaceae</taxon>
        <taxon>Sporomusa</taxon>
    </lineage>
</organism>
<sequence>MENTEFGELIECRKARYFAGKSTITNKSLWQICYHAYFYNPAKKTIGYIGGNRPYTMNKSFNNQGELKDFLQVNGFEECEIVDR</sequence>
<evidence type="ECO:0000313" key="1">
    <source>
        <dbReference type="EMBL" id="XFO66288.1"/>
    </source>
</evidence>
<dbReference type="Proteomes" id="UP000216752">
    <property type="component" value="Chromosome"/>
</dbReference>
<proteinExistence type="predicted"/>
<name>A0ABZ3ILK1_9FIRM</name>
<reference evidence="1" key="1">
    <citation type="submission" date="2024-05" db="EMBL/GenBank/DDBJ databases">
        <title>Isolation and characterization of Sporomusa carbonis sp. nov., a carboxydotrophic hydrogenogen in the genus of Sporomusa isolated from a charcoal burning pile.</title>
        <authorList>
            <person name="Boeer T."/>
            <person name="Rosenbaum F."/>
            <person name="Eysell L."/>
            <person name="Mueller V."/>
            <person name="Daniel R."/>
            <person name="Poehlein A."/>
        </authorList>
    </citation>
    <scope>NUCLEOTIDE SEQUENCE [LARGE SCALE GENOMIC DNA]</scope>
    <source>
        <strain evidence="1">DSM 10669</strain>
    </source>
</reference>
<keyword evidence="2" id="KW-1185">Reference proteome</keyword>
<protein>
    <submittedName>
        <fullName evidence="1">Uncharacterized protein</fullName>
    </submittedName>
</protein>
<dbReference type="EMBL" id="CP155573">
    <property type="protein sequence ID" value="XFO66288.1"/>
    <property type="molecule type" value="Genomic_DNA"/>
</dbReference>
<gene>
    <name evidence="1" type="ORF">SPSIL_024380</name>
</gene>